<dbReference type="Gene3D" id="3.40.50.300">
    <property type="entry name" value="P-loop containing nucleotide triphosphate hydrolases"/>
    <property type="match status" value="1"/>
</dbReference>
<dbReference type="InterPro" id="IPR036388">
    <property type="entry name" value="WH-like_DNA-bd_sf"/>
</dbReference>
<dbReference type="SUPFAM" id="SSF88659">
    <property type="entry name" value="Sigma3 and sigma4 domains of RNA polymerase sigma factors"/>
    <property type="match status" value="1"/>
</dbReference>
<dbReference type="InterPro" id="IPR027417">
    <property type="entry name" value="P-loop_NTPase"/>
</dbReference>
<accession>A0ABW2HJT7</accession>
<dbReference type="EMBL" id="JBHTBJ010000003">
    <property type="protein sequence ID" value="MFC7273488.1"/>
    <property type="molecule type" value="Genomic_DNA"/>
</dbReference>
<dbReference type="RefSeq" id="WP_378965051.1">
    <property type="nucleotide sequence ID" value="NZ_JBHTBJ010000003.1"/>
</dbReference>
<name>A0ABW2HJT7_9ACTN</name>
<dbReference type="Gene3D" id="1.10.10.10">
    <property type="entry name" value="Winged helix-like DNA-binding domain superfamily/Winged helix DNA-binding domain"/>
    <property type="match status" value="1"/>
</dbReference>
<evidence type="ECO:0000259" key="1">
    <source>
        <dbReference type="Pfam" id="PF13191"/>
    </source>
</evidence>
<organism evidence="2 3">
    <name type="scientific">Paractinoplanes rhizophilus</name>
    <dbReference type="NCBI Taxonomy" id="1416877"/>
    <lineage>
        <taxon>Bacteria</taxon>
        <taxon>Bacillati</taxon>
        <taxon>Actinomycetota</taxon>
        <taxon>Actinomycetes</taxon>
        <taxon>Micromonosporales</taxon>
        <taxon>Micromonosporaceae</taxon>
        <taxon>Paractinoplanes</taxon>
    </lineage>
</organism>
<feature type="domain" description="Orc1-like AAA ATPase" evidence="1">
    <location>
        <begin position="19"/>
        <end position="85"/>
    </location>
</feature>
<proteinExistence type="predicted"/>
<evidence type="ECO:0000313" key="3">
    <source>
        <dbReference type="Proteomes" id="UP001596548"/>
    </source>
</evidence>
<dbReference type="Proteomes" id="UP001596548">
    <property type="component" value="Unassembled WGS sequence"/>
</dbReference>
<dbReference type="InterPro" id="IPR041664">
    <property type="entry name" value="AAA_16"/>
</dbReference>
<dbReference type="SUPFAM" id="SSF52540">
    <property type="entry name" value="P-loop containing nucleoside triphosphate hydrolases"/>
    <property type="match status" value="1"/>
</dbReference>
<dbReference type="Pfam" id="PF13191">
    <property type="entry name" value="AAA_16"/>
    <property type="match status" value="1"/>
</dbReference>
<evidence type="ECO:0000313" key="2">
    <source>
        <dbReference type="EMBL" id="MFC7273488.1"/>
    </source>
</evidence>
<dbReference type="InterPro" id="IPR013324">
    <property type="entry name" value="RNA_pol_sigma_r3/r4-like"/>
</dbReference>
<reference evidence="3" key="1">
    <citation type="journal article" date="2019" name="Int. J. Syst. Evol. Microbiol.">
        <title>The Global Catalogue of Microorganisms (GCM) 10K type strain sequencing project: providing services to taxonomists for standard genome sequencing and annotation.</title>
        <authorList>
            <consortium name="The Broad Institute Genomics Platform"/>
            <consortium name="The Broad Institute Genome Sequencing Center for Infectious Disease"/>
            <person name="Wu L."/>
            <person name="Ma J."/>
        </authorList>
    </citation>
    <scope>NUCLEOTIDE SEQUENCE [LARGE SCALE GENOMIC DNA]</scope>
    <source>
        <strain evidence="3">XZYJT-10</strain>
    </source>
</reference>
<sequence length="686" mass="74563">MEPGFSVGETLARARDRGFVGRRTELDAVVASLDGTSPVRVHLVHGQGGIGKSTLLDACARAATRRGLAAVYVDAREIEPTAAALMSAVEERASRTSKAGGVDLLLVDGYELLAHFLDTWFRDEFVPSRPGRSVTVLAGRSVPASEWRHDAGWRELIRVHELSVLDEDESRVLLERCGVAPEAGPNLVRVGRGHPLALAMLAEASIDAPAIAQLADAPAVAAALCARVVDEVPEEAHRTGLATCAHATRMTQDLLARIVGVRAAEVWAWLESRPYVRRGEVGLFLHDVVREAFEAEFAQRSPDAYSTLHVAIRNYFLERLFDPTNPRPDRAAAEILLSHRAGPLADQSAALRDRGQLSIARAEPVDIAAIIELIRHAEGVDVAELARRYAEEQPRGIYCVRSDSGVEAFTMLVYLPTGGPLDTDDPGARAVLAAVAEHGPLRPGERINVSRFGGASGRYQGDPALLLVNGVACLLEWAREPAAWSFVITLEDEQYGPYFEYLGLRRMFEVSAGPGRQVGYGWDRRRFPFRLLSELMACRELTGETGPPPAELVRPAPLSLEEFTRAVRAALSDLGHPDRLASSPLLASALADPTQPVPAQALEATLRQAIAALDREPGGAEHRRVLARTYLHGSTSQEAAAEVLGLPFSTYRRHLARAHQRLTEVLWAVEVGQLAFEPVDEKVSTE</sequence>
<comment type="caution">
    <text evidence="2">The sequence shown here is derived from an EMBL/GenBank/DDBJ whole genome shotgun (WGS) entry which is preliminary data.</text>
</comment>
<protein>
    <submittedName>
        <fullName evidence="2">AAA family ATPase</fullName>
    </submittedName>
</protein>
<gene>
    <name evidence="2" type="ORF">ACFQS1_05820</name>
</gene>
<keyword evidence="3" id="KW-1185">Reference proteome</keyword>